<dbReference type="GO" id="GO:0005886">
    <property type="term" value="C:plasma membrane"/>
    <property type="evidence" value="ECO:0007669"/>
    <property type="project" value="UniProtKB-SubCell"/>
</dbReference>
<keyword evidence="6 8" id="KW-1133">Transmembrane helix</keyword>
<sequence length="337" mass="36163">MSKFLLTITKQKEFGILLIIIVLSFVLTFISDAFLKIDNIFDFMRSYAVLGIMAFGMLPVLISGGIDLSVSSTIALCAVVIGKFLNAFPNSNPIIVILLSMLTGAIIGLINGVIITKFKIAPIVTTLGTMTIILGGVLFYTGGIWITGLPEWWKEFGRIQIGNFANSQGSTTGLSIQVIMLIIAGIITFALLKFTLIGRGIYAVGGSYSSAIRVGYNVEQILIFIYVFCGIMTGFAAAAHISIVGQVDPNTYNGYELDVIAIVVLGGASTMGGYGTVFGTTLGIILMAVLKNGLILAKVPTFWQKIVMGIVIVIAVSVDVINRKREQAKLVRVDIEE</sequence>
<keyword evidence="5 8" id="KW-0812">Transmembrane</keyword>
<dbReference type="Pfam" id="PF02653">
    <property type="entry name" value="BPD_transp_2"/>
    <property type="match status" value="1"/>
</dbReference>
<gene>
    <name evidence="9" type="ORF">BRSU_2140</name>
</gene>
<evidence type="ECO:0000256" key="7">
    <source>
        <dbReference type="ARBA" id="ARBA00023136"/>
    </source>
</evidence>
<feature type="transmembrane region" description="Helical" evidence="8">
    <location>
        <begin position="127"/>
        <end position="146"/>
    </location>
</feature>
<dbReference type="EMBL" id="CVLB01000002">
    <property type="protein sequence ID" value="CRF34624.1"/>
    <property type="molecule type" value="Genomic_DNA"/>
</dbReference>
<dbReference type="OrthoDB" id="368246at2"/>
<feature type="transmembrane region" description="Helical" evidence="8">
    <location>
        <begin position="222"/>
        <end position="245"/>
    </location>
</feature>
<comment type="subcellular location">
    <subcellularLocation>
        <location evidence="1">Cell membrane</location>
        <topology evidence="1">Multi-pass membrane protein</topology>
    </subcellularLocation>
</comment>
<evidence type="ECO:0000256" key="3">
    <source>
        <dbReference type="ARBA" id="ARBA00022475"/>
    </source>
</evidence>
<keyword evidence="10" id="KW-1185">Reference proteome</keyword>
<feature type="transmembrane region" description="Helical" evidence="8">
    <location>
        <begin position="47"/>
        <end position="66"/>
    </location>
</feature>
<feature type="transmembrane region" description="Helical" evidence="8">
    <location>
        <begin position="302"/>
        <end position="322"/>
    </location>
</feature>
<dbReference type="RefSeq" id="WP_048595321.1">
    <property type="nucleotide sequence ID" value="NZ_CVLB01000002.1"/>
</dbReference>
<organism evidence="9 10">
    <name type="scientific">Brachyspira suanatina</name>
    <dbReference type="NCBI Taxonomy" id="381802"/>
    <lineage>
        <taxon>Bacteria</taxon>
        <taxon>Pseudomonadati</taxon>
        <taxon>Spirochaetota</taxon>
        <taxon>Spirochaetia</taxon>
        <taxon>Brachyspirales</taxon>
        <taxon>Brachyspiraceae</taxon>
        <taxon>Brachyspira</taxon>
    </lineage>
</organism>
<dbReference type="CDD" id="cd06579">
    <property type="entry name" value="TM_PBP1_transp_AraH_like"/>
    <property type="match status" value="1"/>
</dbReference>
<keyword evidence="4" id="KW-0997">Cell inner membrane</keyword>
<name>A0A0G4K9A9_9SPIR</name>
<accession>A0A0G4K9A9</accession>
<dbReference type="InterPro" id="IPR001851">
    <property type="entry name" value="ABC_transp_permease"/>
</dbReference>
<keyword evidence="2" id="KW-0813">Transport</keyword>
<evidence type="ECO:0000256" key="4">
    <source>
        <dbReference type="ARBA" id="ARBA00022519"/>
    </source>
</evidence>
<keyword evidence="3" id="KW-1003">Cell membrane</keyword>
<feature type="transmembrane region" description="Helical" evidence="8">
    <location>
        <begin position="14"/>
        <end position="35"/>
    </location>
</feature>
<dbReference type="Proteomes" id="UP000043763">
    <property type="component" value="Unassembled WGS sequence"/>
</dbReference>
<evidence type="ECO:0000313" key="10">
    <source>
        <dbReference type="Proteomes" id="UP000043763"/>
    </source>
</evidence>
<feature type="transmembrane region" description="Helical" evidence="8">
    <location>
        <begin position="257"/>
        <end position="290"/>
    </location>
</feature>
<dbReference type="AlphaFoldDB" id="A0A0G4K9A9"/>
<feature type="transmembrane region" description="Helical" evidence="8">
    <location>
        <begin position="174"/>
        <end position="192"/>
    </location>
</feature>
<reference evidence="10" key="1">
    <citation type="submission" date="2015-04" db="EMBL/GenBank/DDBJ databases">
        <authorList>
            <person name="Mushtaq Mamoona"/>
        </authorList>
    </citation>
    <scope>NUCLEOTIDE SEQUENCE [LARGE SCALE GENOMIC DNA]</scope>
    <source>
        <strain evidence="10">AN4859/03</strain>
    </source>
</reference>
<evidence type="ECO:0000256" key="5">
    <source>
        <dbReference type="ARBA" id="ARBA00022692"/>
    </source>
</evidence>
<feature type="transmembrane region" description="Helical" evidence="8">
    <location>
        <begin position="94"/>
        <end position="115"/>
    </location>
</feature>
<proteinExistence type="predicted"/>
<evidence type="ECO:0000313" key="9">
    <source>
        <dbReference type="EMBL" id="CRF34624.1"/>
    </source>
</evidence>
<evidence type="ECO:0000256" key="2">
    <source>
        <dbReference type="ARBA" id="ARBA00022448"/>
    </source>
</evidence>
<protein>
    <submittedName>
        <fullName evidence="9">Branched-chain amino acid ABC transporter, permease protein</fullName>
    </submittedName>
</protein>
<evidence type="ECO:0000256" key="6">
    <source>
        <dbReference type="ARBA" id="ARBA00022989"/>
    </source>
</evidence>
<keyword evidence="7 8" id="KW-0472">Membrane</keyword>
<dbReference type="GO" id="GO:0022857">
    <property type="term" value="F:transmembrane transporter activity"/>
    <property type="evidence" value="ECO:0007669"/>
    <property type="project" value="InterPro"/>
</dbReference>
<evidence type="ECO:0000256" key="8">
    <source>
        <dbReference type="SAM" id="Phobius"/>
    </source>
</evidence>
<evidence type="ECO:0000256" key="1">
    <source>
        <dbReference type="ARBA" id="ARBA00004651"/>
    </source>
</evidence>
<dbReference type="PANTHER" id="PTHR32196:SF21">
    <property type="entry name" value="ABC TRANSPORTER PERMEASE PROTEIN YPHD-RELATED"/>
    <property type="match status" value="1"/>
</dbReference>
<dbReference type="PANTHER" id="PTHR32196">
    <property type="entry name" value="ABC TRANSPORTER PERMEASE PROTEIN YPHD-RELATED-RELATED"/>
    <property type="match status" value="1"/>
</dbReference>